<dbReference type="InParanoid" id="Q231Z6"/>
<keyword evidence="1" id="KW-0732">Signal</keyword>
<organism evidence="2 3">
    <name type="scientific">Tetrahymena thermophila (strain SB210)</name>
    <dbReference type="NCBI Taxonomy" id="312017"/>
    <lineage>
        <taxon>Eukaryota</taxon>
        <taxon>Sar</taxon>
        <taxon>Alveolata</taxon>
        <taxon>Ciliophora</taxon>
        <taxon>Intramacronucleata</taxon>
        <taxon>Oligohymenophorea</taxon>
        <taxon>Hymenostomatida</taxon>
        <taxon>Tetrahymenina</taxon>
        <taxon>Tetrahymenidae</taxon>
        <taxon>Tetrahymena</taxon>
    </lineage>
</organism>
<evidence type="ECO:0000313" key="2">
    <source>
        <dbReference type="EMBL" id="EAR91304.1"/>
    </source>
</evidence>
<keyword evidence="3" id="KW-1185">Reference proteome</keyword>
<feature type="signal peptide" evidence="1">
    <location>
        <begin position="1"/>
        <end position="19"/>
    </location>
</feature>
<proteinExistence type="predicted"/>
<dbReference type="AlphaFoldDB" id="Q231Z6"/>
<reference evidence="3" key="1">
    <citation type="journal article" date="2006" name="PLoS Biol.">
        <title>Macronuclear genome sequence of the ciliate Tetrahymena thermophila, a model eukaryote.</title>
        <authorList>
            <person name="Eisen J.A."/>
            <person name="Coyne R.S."/>
            <person name="Wu M."/>
            <person name="Wu D."/>
            <person name="Thiagarajan M."/>
            <person name="Wortman J.R."/>
            <person name="Badger J.H."/>
            <person name="Ren Q."/>
            <person name="Amedeo P."/>
            <person name="Jones K.M."/>
            <person name="Tallon L.J."/>
            <person name="Delcher A.L."/>
            <person name="Salzberg S.L."/>
            <person name="Silva J.C."/>
            <person name="Haas B.J."/>
            <person name="Majoros W.H."/>
            <person name="Farzad M."/>
            <person name="Carlton J.M."/>
            <person name="Smith R.K. Jr."/>
            <person name="Garg J."/>
            <person name="Pearlman R.E."/>
            <person name="Karrer K.M."/>
            <person name="Sun L."/>
            <person name="Manning G."/>
            <person name="Elde N.C."/>
            <person name="Turkewitz A.P."/>
            <person name="Asai D.J."/>
            <person name="Wilkes D.E."/>
            <person name="Wang Y."/>
            <person name="Cai H."/>
            <person name="Collins K."/>
            <person name="Stewart B.A."/>
            <person name="Lee S.R."/>
            <person name="Wilamowska K."/>
            <person name="Weinberg Z."/>
            <person name="Ruzzo W.L."/>
            <person name="Wloga D."/>
            <person name="Gaertig J."/>
            <person name="Frankel J."/>
            <person name="Tsao C.-C."/>
            <person name="Gorovsky M.A."/>
            <person name="Keeling P.J."/>
            <person name="Waller R.F."/>
            <person name="Patron N.J."/>
            <person name="Cherry J.M."/>
            <person name="Stover N.A."/>
            <person name="Krieger C.J."/>
            <person name="del Toro C."/>
            <person name="Ryder H.F."/>
            <person name="Williamson S.C."/>
            <person name="Barbeau R.A."/>
            <person name="Hamilton E.P."/>
            <person name="Orias E."/>
        </authorList>
    </citation>
    <scope>NUCLEOTIDE SEQUENCE [LARGE SCALE GENOMIC DNA]</scope>
    <source>
        <strain evidence="3">SB210</strain>
    </source>
</reference>
<name>Q231Z6_TETTS</name>
<dbReference type="HOGENOM" id="CLU_1028486_0_0_1"/>
<feature type="chain" id="PRO_5004201809" evidence="1">
    <location>
        <begin position="20"/>
        <end position="237"/>
    </location>
</feature>
<dbReference type="RefSeq" id="XP_001011549.1">
    <property type="nucleotide sequence ID" value="XM_001011549.1"/>
</dbReference>
<evidence type="ECO:0000256" key="1">
    <source>
        <dbReference type="SAM" id="SignalP"/>
    </source>
</evidence>
<protein>
    <submittedName>
        <fullName evidence="2">Immobilization antigen</fullName>
    </submittedName>
</protein>
<evidence type="ECO:0000313" key="3">
    <source>
        <dbReference type="Proteomes" id="UP000009168"/>
    </source>
</evidence>
<sequence>MSKFLVLATLLALTGFSHATVTCGQGAIIDPGDNTKCFCPQGFYGDPLKYCQSCPGNSFSHFTVNSINVQDCNICKDGYYVQEAATDKTAAICTKCSGFTTPKEQTPTSSSNESVCNACMDGYYYLAGPINNSLVPTCVQCPPYSGVQGILQSTPGFCTCYDSGANALSSTVTSCTCKSGQGTPIQTPGSTSTCIPTTTSNSSSTASNASNGSNAQTASNAVILSTFTALLSFVFII</sequence>
<accession>Q231Z6</accession>
<dbReference type="GeneID" id="7834159"/>
<dbReference type="Proteomes" id="UP000009168">
    <property type="component" value="Unassembled WGS sequence"/>
</dbReference>
<gene>
    <name evidence="2" type="ORF">TTHERM_00734010</name>
</gene>
<dbReference type="EMBL" id="GG662786">
    <property type="protein sequence ID" value="EAR91304.1"/>
    <property type="molecule type" value="Genomic_DNA"/>
</dbReference>
<dbReference type="OrthoDB" id="347037at2759"/>
<dbReference type="KEGG" id="tet:TTHERM_00734010"/>